<evidence type="ECO:0000256" key="5">
    <source>
        <dbReference type="SAM" id="Phobius"/>
    </source>
</evidence>
<keyword evidence="8" id="KW-1185">Reference proteome</keyword>
<dbReference type="PANTHER" id="PTHR42852">
    <property type="entry name" value="THIOL:DISULFIDE INTERCHANGE PROTEIN DSBE"/>
    <property type="match status" value="1"/>
</dbReference>
<feature type="domain" description="Thioredoxin" evidence="6">
    <location>
        <begin position="230"/>
        <end position="404"/>
    </location>
</feature>
<dbReference type="PROSITE" id="PS51352">
    <property type="entry name" value="THIOREDOXIN_2"/>
    <property type="match status" value="1"/>
</dbReference>
<sequence>MTINISYMAFTETLINLLSDRNHWARRSTVLLYTAVILTIFAGLSCKTNMGGEMKITGHLSGLPDGHIYLLDQNRKIVDSSATADGNFELAVRRSMYQEPPYLTLEHRDKNGHKRMFNFVTNKLKNGGGLHSQFFMLEDTSDIQITGALKDFTPKDFVLPDSVKLVYPEDPIHAGKQTAVLYNISFEFDRMTDSTFQRIKSWVKKYPYSYYLLYELNKNQGSLSNPQVQSLLNDFNPELRKSATAQEIAKRITAREEQKLGIKTKLENTSGSLQPALDPSKELNVLILWASWCGPCRMEIKELKPLYEQFSKNSHVRFVSVSIDQNKKDWQKAVDEEKMPWEQMWLPSNLAAYSREIFGFNGTIPATLFVDNKGNVFKRFSGYAPGVKDEYTAEIKRYLDSSGLAMK</sequence>
<evidence type="ECO:0000256" key="3">
    <source>
        <dbReference type="ARBA" id="ARBA00023157"/>
    </source>
</evidence>
<name>A0A3E1NFK4_9BACT</name>
<evidence type="ECO:0000256" key="4">
    <source>
        <dbReference type="ARBA" id="ARBA00023284"/>
    </source>
</evidence>
<keyword evidence="5" id="KW-0472">Membrane</keyword>
<evidence type="ECO:0000313" key="7">
    <source>
        <dbReference type="EMBL" id="RFM26750.1"/>
    </source>
</evidence>
<dbReference type="PROSITE" id="PS00194">
    <property type="entry name" value="THIOREDOXIN_1"/>
    <property type="match status" value="1"/>
</dbReference>
<proteinExistence type="predicted"/>
<dbReference type="Pfam" id="PF13905">
    <property type="entry name" value="Thioredoxin_8"/>
    <property type="match status" value="1"/>
</dbReference>
<keyword evidence="4" id="KW-0676">Redox-active center</keyword>
<keyword evidence="2" id="KW-0201">Cytochrome c-type biogenesis</keyword>
<evidence type="ECO:0000256" key="2">
    <source>
        <dbReference type="ARBA" id="ARBA00022748"/>
    </source>
</evidence>
<dbReference type="GO" id="GO:0030313">
    <property type="term" value="C:cell envelope"/>
    <property type="evidence" value="ECO:0007669"/>
    <property type="project" value="UniProtKB-SubCell"/>
</dbReference>
<comment type="caution">
    <text evidence="7">The sequence shown here is derived from an EMBL/GenBank/DDBJ whole genome shotgun (WGS) entry which is preliminary data.</text>
</comment>
<keyword evidence="3" id="KW-1015">Disulfide bond</keyword>
<dbReference type="EMBL" id="QTJU01000007">
    <property type="protein sequence ID" value="RFM26750.1"/>
    <property type="molecule type" value="Genomic_DNA"/>
</dbReference>
<dbReference type="SUPFAM" id="SSF52833">
    <property type="entry name" value="Thioredoxin-like"/>
    <property type="match status" value="1"/>
</dbReference>
<dbReference type="InterPro" id="IPR017937">
    <property type="entry name" value="Thioredoxin_CS"/>
</dbReference>
<evidence type="ECO:0000256" key="1">
    <source>
        <dbReference type="ARBA" id="ARBA00004196"/>
    </source>
</evidence>
<organism evidence="7 8">
    <name type="scientific">Deminuibacter soli</name>
    <dbReference type="NCBI Taxonomy" id="2291815"/>
    <lineage>
        <taxon>Bacteria</taxon>
        <taxon>Pseudomonadati</taxon>
        <taxon>Bacteroidota</taxon>
        <taxon>Chitinophagia</taxon>
        <taxon>Chitinophagales</taxon>
        <taxon>Chitinophagaceae</taxon>
        <taxon>Deminuibacter</taxon>
    </lineage>
</organism>
<accession>A0A3E1NFK4</accession>
<dbReference type="CDD" id="cd02966">
    <property type="entry name" value="TlpA_like_family"/>
    <property type="match status" value="1"/>
</dbReference>
<evidence type="ECO:0000259" key="6">
    <source>
        <dbReference type="PROSITE" id="PS51352"/>
    </source>
</evidence>
<keyword evidence="5" id="KW-1133">Transmembrane helix</keyword>
<dbReference type="InterPro" id="IPR036249">
    <property type="entry name" value="Thioredoxin-like_sf"/>
</dbReference>
<dbReference type="PANTHER" id="PTHR42852:SF6">
    <property type="entry name" value="THIOL:DISULFIDE INTERCHANGE PROTEIN DSBE"/>
    <property type="match status" value="1"/>
</dbReference>
<comment type="subcellular location">
    <subcellularLocation>
        <location evidence="1">Cell envelope</location>
    </subcellularLocation>
</comment>
<dbReference type="InterPro" id="IPR013766">
    <property type="entry name" value="Thioredoxin_domain"/>
</dbReference>
<dbReference type="Gene3D" id="3.40.30.10">
    <property type="entry name" value="Glutaredoxin"/>
    <property type="match status" value="1"/>
</dbReference>
<gene>
    <name evidence="7" type="ORF">DXN05_17285</name>
</gene>
<feature type="transmembrane region" description="Helical" evidence="5">
    <location>
        <begin position="30"/>
        <end position="46"/>
    </location>
</feature>
<evidence type="ECO:0000313" key="8">
    <source>
        <dbReference type="Proteomes" id="UP000261284"/>
    </source>
</evidence>
<dbReference type="AlphaFoldDB" id="A0A3E1NFK4"/>
<dbReference type="InterPro" id="IPR050553">
    <property type="entry name" value="Thioredoxin_ResA/DsbE_sf"/>
</dbReference>
<dbReference type="GO" id="GO:0017004">
    <property type="term" value="P:cytochrome complex assembly"/>
    <property type="evidence" value="ECO:0007669"/>
    <property type="project" value="UniProtKB-KW"/>
</dbReference>
<reference evidence="7 8" key="1">
    <citation type="submission" date="2018-08" db="EMBL/GenBank/DDBJ databases">
        <title>Chitinophagaceae sp. K23C18032701, a novel bacterium isolated from forest soil.</title>
        <authorList>
            <person name="Wang C."/>
        </authorList>
    </citation>
    <scope>NUCLEOTIDE SEQUENCE [LARGE SCALE GENOMIC DNA]</scope>
    <source>
        <strain evidence="7 8">K23C18032701</strain>
    </source>
</reference>
<dbReference type="Proteomes" id="UP000261284">
    <property type="component" value="Unassembled WGS sequence"/>
</dbReference>
<protein>
    <submittedName>
        <fullName evidence="7">AhpC/TSA family protein</fullName>
    </submittedName>
</protein>
<dbReference type="InterPro" id="IPR012336">
    <property type="entry name" value="Thioredoxin-like_fold"/>
</dbReference>
<keyword evidence="5" id="KW-0812">Transmembrane</keyword>